<feature type="compositionally biased region" description="Low complexity" evidence="1">
    <location>
        <begin position="442"/>
        <end position="453"/>
    </location>
</feature>
<dbReference type="Proteomes" id="UP000266841">
    <property type="component" value="Unassembled WGS sequence"/>
</dbReference>
<dbReference type="EMBL" id="AGNL01044139">
    <property type="protein sequence ID" value="EJK50166.1"/>
    <property type="molecule type" value="Genomic_DNA"/>
</dbReference>
<feature type="compositionally biased region" description="Low complexity" evidence="1">
    <location>
        <begin position="795"/>
        <end position="825"/>
    </location>
</feature>
<dbReference type="AlphaFoldDB" id="K0RMR6"/>
<evidence type="ECO:0000313" key="3">
    <source>
        <dbReference type="Proteomes" id="UP000266841"/>
    </source>
</evidence>
<feature type="region of interest" description="Disordered" evidence="1">
    <location>
        <begin position="368"/>
        <end position="470"/>
    </location>
</feature>
<keyword evidence="3" id="KW-1185">Reference proteome</keyword>
<accession>K0RMR6</accession>
<dbReference type="Pfam" id="PF17963">
    <property type="entry name" value="Big_9"/>
    <property type="match status" value="1"/>
</dbReference>
<reference evidence="2 3" key="1">
    <citation type="journal article" date="2012" name="Genome Biol.">
        <title>Genome and low-iron response of an oceanic diatom adapted to chronic iron limitation.</title>
        <authorList>
            <person name="Lommer M."/>
            <person name="Specht M."/>
            <person name="Roy A.S."/>
            <person name="Kraemer L."/>
            <person name="Andreson R."/>
            <person name="Gutowska M.A."/>
            <person name="Wolf J."/>
            <person name="Bergner S.V."/>
            <person name="Schilhabel M.B."/>
            <person name="Klostermeier U.C."/>
            <person name="Beiko R.G."/>
            <person name="Rosenstiel P."/>
            <person name="Hippler M."/>
            <person name="Laroche J."/>
        </authorList>
    </citation>
    <scope>NUCLEOTIDE SEQUENCE [LARGE SCALE GENOMIC DNA]</scope>
    <source>
        <strain evidence="2 3">CCMP1005</strain>
    </source>
</reference>
<feature type="compositionally biased region" description="Low complexity" evidence="1">
    <location>
        <begin position="379"/>
        <end position="396"/>
    </location>
</feature>
<gene>
    <name evidence="2" type="ORF">THAOC_30892</name>
</gene>
<feature type="region of interest" description="Disordered" evidence="1">
    <location>
        <begin position="605"/>
        <end position="637"/>
    </location>
</feature>
<organism evidence="2 3">
    <name type="scientific">Thalassiosira oceanica</name>
    <name type="common">Marine diatom</name>
    <dbReference type="NCBI Taxonomy" id="159749"/>
    <lineage>
        <taxon>Eukaryota</taxon>
        <taxon>Sar</taxon>
        <taxon>Stramenopiles</taxon>
        <taxon>Ochrophyta</taxon>
        <taxon>Bacillariophyta</taxon>
        <taxon>Coscinodiscophyceae</taxon>
        <taxon>Thalassiosirophycidae</taxon>
        <taxon>Thalassiosirales</taxon>
        <taxon>Thalassiosiraceae</taxon>
        <taxon>Thalassiosira</taxon>
    </lineage>
</organism>
<feature type="compositionally biased region" description="Polar residues" evidence="1">
    <location>
        <begin position="454"/>
        <end position="467"/>
    </location>
</feature>
<dbReference type="InterPro" id="IPR011043">
    <property type="entry name" value="Gal_Oxase/kelch_b-propeller"/>
</dbReference>
<evidence type="ECO:0000313" key="2">
    <source>
        <dbReference type="EMBL" id="EJK50166.1"/>
    </source>
</evidence>
<protein>
    <submittedName>
        <fullName evidence="2">Uncharacterized protein</fullName>
    </submittedName>
</protein>
<feature type="compositionally biased region" description="Polar residues" evidence="1">
    <location>
        <begin position="408"/>
        <end position="428"/>
    </location>
</feature>
<evidence type="ECO:0000256" key="1">
    <source>
        <dbReference type="SAM" id="MobiDB-lite"/>
    </source>
</evidence>
<dbReference type="SUPFAM" id="SSF50965">
    <property type="entry name" value="Galactose oxidase, central domain"/>
    <property type="match status" value="1"/>
</dbReference>
<sequence>MSGNVAVVGVFPQNRTITYRRRGNNWEESIRMNLPDMTSFSFRDGLLVVTAGVCNFLSCMSSASFFEQSDDDWLKIDEMAIDDGDYFDALIDGELVVLRYRTGVREDDCSSSFYKLIEEEIVMQDQRPIEGCGQMVVGEGLLAHAVDGGVAMHQEHGSVFVVNHSGEATDSELELSLHKNVLAVGGLRGDKIKVFSNGTGDNAMNWTEVLELDLFNAGLLHDSFDVFGGFLSVIEGHDLFTFDLSRCTPARTVVPAEEEIAEGSTECYPVNIWCVGEDWTASVKSADGESVGKTLRPDVPSYNKHLEQLCLFEGQYKFQLQMKLTTREYKVRLNVPKRDSSLGRVLLRSGLTGDEILESTLWVPFDLDSPENRLPTNFPSSGSTPTVGTGGTLSPTANVIRPDPPTTFSPTVSDRPSLSNEPTLAPSASTRPSDSKKPSTPPSMSLTPTATPSDLPSRSPSDMPTSRPSEEPRYCIIISIVYDYFPAETSWELISDEDGAIVHEYQETDDTETSHSDWFCLTEGRYTFKIFDELGDGIRSEDNGQGSYAIASDDYGWSDGIILAQGGEFADVDIANFVLPYVMPSIAPSSSKIPTAFPTFIPSLSPSSSKTPTASPTFGPSLSPSSSQPPSSSVSPSCGGSLIMIQIQYDSFPGETSFDLKKIVSEEGQETELASYHSGSAGDKNYDESICLGDGLYHFSLYDSYGDGFNGEYSLKLMPGETIIMRDNRVSLYGEQVLFRLPFDRETLDVRTIGSNGRLFTPPTPSPTVGSPVPNTPFPTEGTPVPNTPFPTEGTPSPTVSHRPSVSHSPSMVPSSTSGPSVSISPSCGGSLMMIKIQYDRYPDETSYELEKIASEDGQETEVASHSEYSLTLVTGEIIIMRDDGVSKCREQVKFRLPFDGDTLDVVPIGSDAYVPPTANPDSASVSSGGYVFIAVLGNDVPAGQLYVSSITRQATNGYCSVSLDLVDVVYSPYSGFIGTDTCVYEACDTQGLCDDATVTVTTRFLTR</sequence>
<comment type="caution">
    <text evidence="2">The sequence shown here is derived from an EMBL/GenBank/DDBJ whole genome shotgun (WGS) entry which is preliminary data.</text>
</comment>
<proteinExistence type="predicted"/>
<feature type="region of interest" description="Disordered" evidence="1">
    <location>
        <begin position="754"/>
        <end position="825"/>
    </location>
</feature>
<name>K0RMR6_THAOC</name>